<accession>G0U7M1</accession>
<organism evidence="2">
    <name type="scientific">Trypanosoma vivax (strain Y486)</name>
    <dbReference type="NCBI Taxonomy" id="1055687"/>
    <lineage>
        <taxon>Eukaryota</taxon>
        <taxon>Discoba</taxon>
        <taxon>Euglenozoa</taxon>
        <taxon>Kinetoplastea</taxon>
        <taxon>Metakinetoplastina</taxon>
        <taxon>Trypanosomatida</taxon>
        <taxon>Trypanosomatidae</taxon>
        <taxon>Trypanosoma</taxon>
        <taxon>Duttonella</taxon>
    </lineage>
</organism>
<feature type="transmembrane region" description="Helical" evidence="1">
    <location>
        <begin position="126"/>
        <end position="144"/>
    </location>
</feature>
<proteinExistence type="predicted"/>
<feature type="transmembrane region" description="Helical" evidence="1">
    <location>
        <begin position="6"/>
        <end position="31"/>
    </location>
</feature>
<dbReference type="EMBL" id="HE573026">
    <property type="protein sequence ID" value="CCC51879.1"/>
    <property type="molecule type" value="Genomic_DNA"/>
</dbReference>
<dbReference type="AlphaFoldDB" id="G0U7M1"/>
<gene>
    <name evidence="2" type="ORF">TVY486_1009240</name>
</gene>
<feature type="transmembrane region" description="Helical" evidence="1">
    <location>
        <begin position="52"/>
        <end position="77"/>
    </location>
</feature>
<dbReference type="VEuPathDB" id="TriTrypDB:TvY486_1009240"/>
<name>G0U7M1_TRYVY</name>
<keyword evidence="1" id="KW-0472">Membrane</keyword>
<sequence length="164" mass="19000">MKENVFFFFVFFFFFFVFSLSPSLCGAGFLSSSPQMMSVGICSKGRTEHHHVFIQINVSFLFLLLFTRLFSSILHALPHDVGLVPQRFFFLSFFLSLFYCFHFTSALLNFTIVTLCRCGGPRHCQYPADFTLFLPLVLFIPSFFRGTYCHCTNVNDVQDVNRDE</sequence>
<feature type="transmembrane region" description="Helical" evidence="1">
    <location>
        <begin position="89"/>
        <end position="114"/>
    </location>
</feature>
<evidence type="ECO:0000256" key="1">
    <source>
        <dbReference type="SAM" id="Phobius"/>
    </source>
</evidence>
<keyword evidence="1" id="KW-0812">Transmembrane</keyword>
<keyword evidence="1" id="KW-1133">Transmembrane helix</keyword>
<protein>
    <submittedName>
        <fullName evidence="2">Uncharacterized protein</fullName>
    </submittedName>
</protein>
<reference evidence="2" key="1">
    <citation type="journal article" date="2012" name="Proc. Natl. Acad. Sci. U.S.A.">
        <title>Antigenic diversity is generated by distinct evolutionary mechanisms in African trypanosome species.</title>
        <authorList>
            <person name="Jackson A.P."/>
            <person name="Berry A."/>
            <person name="Aslett M."/>
            <person name="Allison H.C."/>
            <person name="Burton P."/>
            <person name="Vavrova-Anderson J."/>
            <person name="Brown R."/>
            <person name="Browne H."/>
            <person name="Corton N."/>
            <person name="Hauser H."/>
            <person name="Gamble J."/>
            <person name="Gilderthorp R."/>
            <person name="Marcello L."/>
            <person name="McQuillan J."/>
            <person name="Otto T.D."/>
            <person name="Quail M.A."/>
            <person name="Sanders M.J."/>
            <person name="van Tonder A."/>
            <person name="Ginger M.L."/>
            <person name="Field M.C."/>
            <person name="Barry J.D."/>
            <person name="Hertz-Fowler C."/>
            <person name="Berriman M."/>
        </authorList>
    </citation>
    <scope>NUCLEOTIDE SEQUENCE</scope>
    <source>
        <strain evidence="2">Y486</strain>
    </source>
</reference>
<evidence type="ECO:0000313" key="2">
    <source>
        <dbReference type="EMBL" id="CCC51879.1"/>
    </source>
</evidence>